<keyword evidence="4 12" id="KW-0349">Heme</keyword>
<keyword evidence="11" id="KW-0472">Membrane</keyword>
<sequence length="452" mass="51763">MSKAKRQNHMLLPGPWKMPLIGNLHQLVFSLPHRSLTDLAKKYGPIMQLQLGEVLAIVISSPKVAKEVMKTHDAAFANRPNVLAVEVMSYDNSSLIFSRYNDYWRKMRKILVTEFLSAKRIQSFKTIREEEVWNLIESISSSYQGLQINFTEKMSSLTYGITARAAIGKKCKYEKELISLIKETFILSGGFDVPDLFPSLKFLSFLTGTKPALEKMHRKLDRILDDIIKDHKKKRSSTSASKHEGSDPEDIVDVLLKLQEAGELDFDVTSNHIKAVTWTSSLEQCDEFLKGQKNIDEVDIQKLDYLKLVVKEILRLHPPAALIPRESREKCEINGYEIPNNTKVFINAWAIGRDTEYWIDADSFCPERFQGSLIDFKGTNFEFIPFGGGRRICPGISFALANIELFLSQLLYHFNWKLPNEIKPEELDMSESFGLSCRRKNDLHLIVTPWTP</sequence>
<evidence type="ECO:0000256" key="11">
    <source>
        <dbReference type="ARBA" id="ARBA00023136"/>
    </source>
</evidence>
<evidence type="ECO:0000256" key="8">
    <source>
        <dbReference type="ARBA" id="ARBA00023002"/>
    </source>
</evidence>
<evidence type="ECO:0008006" key="15">
    <source>
        <dbReference type="Google" id="ProtNLM"/>
    </source>
</evidence>
<keyword evidence="10 13" id="KW-0503">Monooxygenase</keyword>
<evidence type="ECO:0000256" key="10">
    <source>
        <dbReference type="ARBA" id="ARBA00023033"/>
    </source>
</evidence>
<dbReference type="InterPro" id="IPR036396">
    <property type="entry name" value="Cyt_P450_sf"/>
</dbReference>
<dbReference type="Gene3D" id="1.10.630.10">
    <property type="entry name" value="Cytochrome P450"/>
    <property type="match status" value="2"/>
</dbReference>
<dbReference type="PRINTS" id="PR00463">
    <property type="entry name" value="EP450I"/>
</dbReference>
<dbReference type="GO" id="GO:0020037">
    <property type="term" value="F:heme binding"/>
    <property type="evidence" value="ECO:0007669"/>
    <property type="project" value="InterPro"/>
</dbReference>
<keyword evidence="6 12" id="KW-0479">Metal-binding</keyword>
<dbReference type="InterPro" id="IPR001128">
    <property type="entry name" value="Cyt_P450"/>
</dbReference>
<evidence type="ECO:0000256" key="13">
    <source>
        <dbReference type="RuleBase" id="RU000461"/>
    </source>
</evidence>
<evidence type="ECO:0000313" key="14">
    <source>
        <dbReference type="EMBL" id="SPD18970.1"/>
    </source>
</evidence>
<protein>
    <recommendedName>
        <fullName evidence="15">Cytochrome P450</fullName>
    </recommendedName>
</protein>
<dbReference type="CDD" id="cd11072">
    <property type="entry name" value="CYP71-like"/>
    <property type="match status" value="1"/>
</dbReference>
<evidence type="ECO:0000256" key="4">
    <source>
        <dbReference type="ARBA" id="ARBA00022617"/>
    </source>
</evidence>
<feature type="binding site" description="axial binding residue" evidence="12">
    <location>
        <position position="393"/>
    </location>
    <ligand>
        <name>heme</name>
        <dbReference type="ChEBI" id="CHEBI:30413"/>
    </ligand>
    <ligandPart>
        <name>Fe</name>
        <dbReference type="ChEBI" id="CHEBI:18248"/>
    </ligandPart>
</feature>
<evidence type="ECO:0000256" key="12">
    <source>
        <dbReference type="PIRSR" id="PIRSR602401-1"/>
    </source>
</evidence>
<evidence type="ECO:0000256" key="2">
    <source>
        <dbReference type="ARBA" id="ARBA00004167"/>
    </source>
</evidence>
<keyword evidence="7" id="KW-1133">Transmembrane helix</keyword>
<dbReference type="GO" id="GO:0016020">
    <property type="term" value="C:membrane"/>
    <property type="evidence" value="ECO:0007669"/>
    <property type="project" value="UniProtKB-SubCell"/>
</dbReference>
<dbReference type="GO" id="GO:0016705">
    <property type="term" value="F:oxidoreductase activity, acting on paired donors, with incorporation or reduction of molecular oxygen"/>
    <property type="evidence" value="ECO:0007669"/>
    <property type="project" value="InterPro"/>
</dbReference>
<dbReference type="EMBL" id="OIVN01004731">
    <property type="protein sequence ID" value="SPD18970.1"/>
    <property type="molecule type" value="Genomic_DNA"/>
</dbReference>
<organism evidence="14">
    <name type="scientific">Fagus sylvatica</name>
    <name type="common">Beechnut</name>
    <dbReference type="NCBI Taxonomy" id="28930"/>
    <lineage>
        <taxon>Eukaryota</taxon>
        <taxon>Viridiplantae</taxon>
        <taxon>Streptophyta</taxon>
        <taxon>Embryophyta</taxon>
        <taxon>Tracheophyta</taxon>
        <taxon>Spermatophyta</taxon>
        <taxon>Magnoliopsida</taxon>
        <taxon>eudicotyledons</taxon>
        <taxon>Gunneridae</taxon>
        <taxon>Pentapetalae</taxon>
        <taxon>rosids</taxon>
        <taxon>fabids</taxon>
        <taxon>Fagales</taxon>
        <taxon>Fagaceae</taxon>
        <taxon>Fagus</taxon>
    </lineage>
</organism>
<dbReference type="GO" id="GO:0004497">
    <property type="term" value="F:monooxygenase activity"/>
    <property type="evidence" value="ECO:0007669"/>
    <property type="project" value="UniProtKB-KW"/>
</dbReference>
<keyword evidence="8 13" id="KW-0560">Oxidoreductase</keyword>
<reference evidence="14" key="1">
    <citation type="submission" date="2018-02" db="EMBL/GenBank/DDBJ databases">
        <authorList>
            <person name="Cohen D.B."/>
            <person name="Kent A.D."/>
        </authorList>
    </citation>
    <scope>NUCLEOTIDE SEQUENCE</scope>
</reference>
<dbReference type="PROSITE" id="PS00086">
    <property type="entry name" value="CYTOCHROME_P450"/>
    <property type="match status" value="1"/>
</dbReference>
<dbReference type="AlphaFoldDB" id="A0A2N9I4L8"/>
<evidence type="ECO:0000256" key="9">
    <source>
        <dbReference type="ARBA" id="ARBA00023004"/>
    </source>
</evidence>
<dbReference type="PANTHER" id="PTHR47953">
    <property type="entry name" value="OS08G0105600 PROTEIN"/>
    <property type="match status" value="1"/>
</dbReference>
<comment type="subcellular location">
    <subcellularLocation>
        <location evidence="2">Membrane</location>
        <topology evidence="2">Single-pass membrane protein</topology>
    </subcellularLocation>
</comment>
<name>A0A2N9I4L8_FAGSY</name>
<evidence type="ECO:0000256" key="6">
    <source>
        <dbReference type="ARBA" id="ARBA00022723"/>
    </source>
</evidence>
<gene>
    <name evidence="14" type="ORF">FSB_LOCUS46852</name>
</gene>
<evidence type="ECO:0000256" key="3">
    <source>
        <dbReference type="ARBA" id="ARBA00010617"/>
    </source>
</evidence>
<keyword evidence="9 12" id="KW-0408">Iron</keyword>
<accession>A0A2N9I4L8</accession>
<keyword evidence="5" id="KW-0812">Transmembrane</keyword>
<proteinExistence type="inferred from homology"/>
<evidence type="ECO:0000256" key="1">
    <source>
        <dbReference type="ARBA" id="ARBA00001971"/>
    </source>
</evidence>
<dbReference type="InterPro" id="IPR002401">
    <property type="entry name" value="Cyt_P450_E_grp-I"/>
</dbReference>
<dbReference type="SUPFAM" id="SSF48264">
    <property type="entry name" value="Cytochrome P450"/>
    <property type="match status" value="1"/>
</dbReference>
<dbReference type="InterPro" id="IPR052306">
    <property type="entry name" value="CYP450_71D"/>
</dbReference>
<dbReference type="Pfam" id="PF00067">
    <property type="entry name" value="p450"/>
    <property type="match status" value="2"/>
</dbReference>
<evidence type="ECO:0000256" key="5">
    <source>
        <dbReference type="ARBA" id="ARBA00022692"/>
    </source>
</evidence>
<comment type="similarity">
    <text evidence="3 13">Belongs to the cytochrome P450 family.</text>
</comment>
<dbReference type="InterPro" id="IPR017972">
    <property type="entry name" value="Cyt_P450_CS"/>
</dbReference>
<dbReference type="GO" id="GO:0005506">
    <property type="term" value="F:iron ion binding"/>
    <property type="evidence" value="ECO:0007669"/>
    <property type="project" value="InterPro"/>
</dbReference>
<comment type="cofactor">
    <cofactor evidence="1 12">
        <name>heme</name>
        <dbReference type="ChEBI" id="CHEBI:30413"/>
    </cofactor>
</comment>
<evidence type="ECO:0000256" key="7">
    <source>
        <dbReference type="ARBA" id="ARBA00022989"/>
    </source>
</evidence>
<dbReference type="PANTHER" id="PTHR47953:SF19">
    <property type="entry name" value="OS06G0641600 PROTEIN"/>
    <property type="match status" value="1"/>
</dbReference>